<dbReference type="FunCoup" id="A0A7R8UTZ2">
    <property type="interactions" value="750"/>
</dbReference>
<dbReference type="SUPFAM" id="SSF48371">
    <property type="entry name" value="ARM repeat"/>
    <property type="match status" value="1"/>
</dbReference>
<dbReference type="SUPFAM" id="SSF50978">
    <property type="entry name" value="WD40 repeat-like"/>
    <property type="match status" value="1"/>
</dbReference>
<dbReference type="GO" id="GO:0009267">
    <property type="term" value="P:cellular response to starvation"/>
    <property type="evidence" value="ECO:0007669"/>
    <property type="project" value="TreeGrafter"/>
</dbReference>
<evidence type="ECO:0000256" key="1">
    <source>
        <dbReference type="ARBA" id="ARBA00004371"/>
    </source>
</evidence>
<keyword evidence="10" id="KW-0967">Endosome</keyword>
<feature type="repeat" description="CHCR" evidence="12">
    <location>
        <begin position="556"/>
        <end position="709"/>
    </location>
</feature>
<evidence type="ECO:0000259" key="14">
    <source>
        <dbReference type="PROSITE" id="PS50089"/>
    </source>
</evidence>
<dbReference type="PANTHER" id="PTHR12616:SF1">
    <property type="entry name" value="VACUOLAR PROTEIN SORTING-ASSOCIATED PROTEIN 41 HOMOLOG"/>
    <property type="match status" value="1"/>
</dbReference>
<accession>A0A7R8UTZ2</accession>
<keyword evidence="7 10" id="KW-0653">Protein transport</keyword>
<dbReference type="GO" id="GO:0034058">
    <property type="term" value="P:endosomal vesicle fusion"/>
    <property type="evidence" value="ECO:0007669"/>
    <property type="project" value="UniProtKB-UniRule"/>
</dbReference>
<evidence type="ECO:0000256" key="12">
    <source>
        <dbReference type="PROSITE-ProRule" id="PRU01006"/>
    </source>
</evidence>
<dbReference type="InterPro" id="IPR001680">
    <property type="entry name" value="WD40_rpt"/>
</dbReference>
<name>A0A7R8UTZ2_HERIL</name>
<evidence type="ECO:0000256" key="3">
    <source>
        <dbReference type="ARBA" id="ARBA00009582"/>
    </source>
</evidence>
<dbReference type="InterPro" id="IPR015943">
    <property type="entry name" value="WD40/YVTN_repeat-like_dom_sf"/>
</dbReference>
<dbReference type="Pfam" id="PF23411">
    <property type="entry name" value="Beta-prop_Vps41"/>
    <property type="match status" value="1"/>
</dbReference>
<comment type="similarity">
    <text evidence="3 10">Belongs to the VPS41 family.</text>
</comment>
<gene>
    <name evidence="15" type="ORF">HERILL_LOCUS9301</name>
</gene>
<evidence type="ECO:0000256" key="6">
    <source>
        <dbReference type="ARBA" id="ARBA00022833"/>
    </source>
</evidence>
<dbReference type="GO" id="GO:0016236">
    <property type="term" value="P:macroautophagy"/>
    <property type="evidence" value="ECO:0007669"/>
    <property type="project" value="TreeGrafter"/>
</dbReference>
<evidence type="ECO:0000256" key="9">
    <source>
        <dbReference type="ARBA" id="ARBA00029538"/>
    </source>
</evidence>
<keyword evidence="5 11" id="KW-0863">Zinc-finger</keyword>
<dbReference type="InterPro" id="IPR000547">
    <property type="entry name" value="Clathrin_H-chain/VPS_repeat"/>
</dbReference>
<proteinExistence type="inferred from homology"/>
<dbReference type="PANTHER" id="PTHR12616">
    <property type="entry name" value="VACUOLAR PROTEIN SORTING VPS41"/>
    <property type="match status" value="1"/>
</dbReference>
<dbReference type="OrthoDB" id="244107at2759"/>
<dbReference type="SMART" id="SM00320">
    <property type="entry name" value="WD40"/>
    <property type="match status" value="4"/>
</dbReference>
<dbReference type="EMBL" id="LR899011">
    <property type="protein sequence ID" value="CAD7086533.1"/>
    <property type="molecule type" value="Genomic_DNA"/>
</dbReference>
<dbReference type="InterPro" id="IPR016024">
    <property type="entry name" value="ARM-type_fold"/>
</dbReference>
<dbReference type="InterPro" id="IPR045111">
    <property type="entry name" value="Vps41/Vps8"/>
</dbReference>
<dbReference type="GO" id="GO:0030897">
    <property type="term" value="C:HOPS complex"/>
    <property type="evidence" value="ECO:0007669"/>
    <property type="project" value="UniProtKB-UniRule"/>
</dbReference>
<dbReference type="GO" id="GO:0030136">
    <property type="term" value="C:clathrin-coated vesicle"/>
    <property type="evidence" value="ECO:0007669"/>
    <property type="project" value="UniProtKB-SubCell"/>
</dbReference>
<dbReference type="InterPro" id="IPR016902">
    <property type="entry name" value="Vps41"/>
</dbReference>
<comment type="subcellular location">
    <subcellularLocation>
        <location evidence="10">Endosome membrane</location>
        <topology evidence="10">Peripheral membrane protein</topology>
    </subcellularLocation>
    <subcellularLocation>
        <location evidence="10">Late endosome membrane</location>
        <topology evidence="10">Peripheral membrane protein</topology>
    </subcellularLocation>
    <subcellularLocation>
        <location evidence="10">Early endosome membrane</location>
        <topology evidence="10">Peripheral membrane protein</topology>
    </subcellularLocation>
    <subcellularLocation>
        <location evidence="10">Lysosome membrane</location>
        <topology evidence="10">Peripheral membrane protein</topology>
    </subcellularLocation>
    <subcellularLocation>
        <location evidence="10">Golgi apparatus</location>
        <location evidence="10">trans-Golgi network</location>
    </subcellularLocation>
    <subcellularLocation>
        <location evidence="10">Cytoplasmic vesicle</location>
        <location evidence="10">Clathrin-coated vesicle</location>
    </subcellularLocation>
    <subcellularLocation>
        <location evidence="2">Late endosome</location>
    </subcellularLocation>
    <subcellularLocation>
        <location evidence="1">Lysosome</location>
    </subcellularLocation>
</comment>
<reference evidence="15 16" key="1">
    <citation type="submission" date="2020-11" db="EMBL/GenBank/DDBJ databases">
        <authorList>
            <person name="Wallbank WR R."/>
            <person name="Pardo Diaz C."/>
            <person name="Kozak K."/>
            <person name="Martin S."/>
            <person name="Jiggins C."/>
            <person name="Moest M."/>
            <person name="Warren A I."/>
            <person name="Generalovic N T."/>
            <person name="Byers J.R.P. K."/>
            <person name="Montejo-Kovacevich G."/>
            <person name="Yen C E."/>
        </authorList>
    </citation>
    <scope>NUCLEOTIDE SEQUENCE [LARGE SCALE GENOMIC DNA]</scope>
</reference>
<keyword evidence="5 11" id="KW-0479">Metal-binding</keyword>
<keyword evidence="16" id="KW-1185">Reference proteome</keyword>
<dbReference type="GO" id="GO:0031902">
    <property type="term" value="C:late endosome membrane"/>
    <property type="evidence" value="ECO:0007669"/>
    <property type="project" value="UniProtKB-SubCell"/>
</dbReference>
<dbReference type="PIRSF" id="PIRSF028921">
    <property type="entry name" value="VPS41"/>
    <property type="match status" value="1"/>
</dbReference>
<dbReference type="InterPro" id="IPR057779">
    <property type="entry name" value="Znf_RING_Vps41"/>
</dbReference>
<dbReference type="InterPro" id="IPR011990">
    <property type="entry name" value="TPR-like_helical_dom_sf"/>
</dbReference>
<dbReference type="Pfam" id="PF23556">
    <property type="entry name" value="TPR_Vps41"/>
    <property type="match status" value="1"/>
</dbReference>
<evidence type="ECO:0000256" key="7">
    <source>
        <dbReference type="ARBA" id="ARBA00022927"/>
    </source>
</evidence>
<keyword evidence="8 10" id="KW-0458">Lysosome</keyword>
<evidence type="ECO:0000256" key="11">
    <source>
        <dbReference type="PROSITE-ProRule" id="PRU00175"/>
    </source>
</evidence>
<organism evidence="15 16">
    <name type="scientific">Hermetia illucens</name>
    <name type="common">Black soldier fly</name>
    <dbReference type="NCBI Taxonomy" id="343691"/>
    <lineage>
        <taxon>Eukaryota</taxon>
        <taxon>Metazoa</taxon>
        <taxon>Ecdysozoa</taxon>
        <taxon>Arthropoda</taxon>
        <taxon>Hexapoda</taxon>
        <taxon>Insecta</taxon>
        <taxon>Pterygota</taxon>
        <taxon>Neoptera</taxon>
        <taxon>Endopterygota</taxon>
        <taxon>Diptera</taxon>
        <taxon>Brachycera</taxon>
        <taxon>Stratiomyomorpha</taxon>
        <taxon>Stratiomyidae</taxon>
        <taxon>Hermetiinae</taxon>
        <taxon>Hermetia</taxon>
    </lineage>
</organism>
<dbReference type="Gene3D" id="1.25.40.10">
    <property type="entry name" value="Tetratricopeptide repeat domain"/>
    <property type="match status" value="1"/>
</dbReference>
<protein>
    <recommendedName>
        <fullName evidence="9 10">Vacuolar protein sorting-associated protein 41 homolog</fullName>
    </recommendedName>
</protein>
<evidence type="ECO:0000256" key="5">
    <source>
        <dbReference type="ARBA" id="ARBA00022771"/>
    </source>
</evidence>
<dbReference type="InterPro" id="IPR036322">
    <property type="entry name" value="WD40_repeat_dom_sf"/>
</dbReference>
<dbReference type="AlphaFoldDB" id="A0A7R8UTZ2"/>
<comment type="function">
    <text evidence="10">Plays a role in vesicle-mediated protein trafficking to lysosomal compartments including the endocytic membrane transport pathways.</text>
</comment>
<feature type="compositionally biased region" description="Acidic residues" evidence="13">
    <location>
        <begin position="8"/>
        <end position="19"/>
    </location>
</feature>
<dbReference type="GO" id="GO:0031901">
    <property type="term" value="C:early endosome membrane"/>
    <property type="evidence" value="ECO:0007669"/>
    <property type="project" value="UniProtKB-SubCell"/>
</dbReference>
<feature type="region of interest" description="Disordered" evidence="13">
    <location>
        <begin position="1"/>
        <end position="20"/>
    </location>
</feature>
<keyword evidence="4 10" id="KW-0813">Transport</keyword>
<dbReference type="PROSITE" id="PS50089">
    <property type="entry name" value="ZF_RING_2"/>
    <property type="match status" value="1"/>
</dbReference>
<evidence type="ECO:0000256" key="13">
    <source>
        <dbReference type="SAM" id="MobiDB-lite"/>
    </source>
</evidence>
<evidence type="ECO:0000313" key="16">
    <source>
        <dbReference type="Proteomes" id="UP000594454"/>
    </source>
</evidence>
<dbReference type="InterPro" id="IPR057780">
    <property type="entry name" value="Beta-prop_Vps41"/>
</dbReference>
<dbReference type="SMART" id="SM00299">
    <property type="entry name" value="CLH"/>
    <property type="match status" value="1"/>
</dbReference>
<evidence type="ECO:0000256" key="4">
    <source>
        <dbReference type="ARBA" id="ARBA00022448"/>
    </source>
</evidence>
<dbReference type="GO" id="GO:0005794">
    <property type="term" value="C:Golgi apparatus"/>
    <property type="evidence" value="ECO:0007669"/>
    <property type="project" value="UniProtKB-SubCell"/>
</dbReference>
<dbReference type="InParanoid" id="A0A7R8UTZ2"/>
<feature type="domain" description="RING-type" evidence="14">
    <location>
        <begin position="788"/>
        <end position="832"/>
    </location>
</feature>
<dbReference type="Gene3D" id="2.130.10.10">
    <property type="entry name" value="YVTN repeat-like/Quinoprotein amine dehydrogenase"/>
    <property type="match status" value="1"/>
</dbReference>
<dbReference type="GO" id="GO:0008270">
    <property type="term" value="F:zinc ion binding"/>
    <property type="evidence" value="ECO:0007669"/>
    <property type="project" value="UniProtKB-KW"/>
</dbReference>
<keyword evidence="10" id="KW-0968">Cytoplasmic vesicle</keyword>
<dbReference type="Pfam" id="PF23555">
    <property type="entry name" value="zf-RING_Vps41"/>
    <property type="match status" value="1"/>
</dbReference>
<evidence type="ECO:0000256" key="8">
    <source>
        <dbReference type="ARBA" id="ARBA00023228"/>
    </source>
</evidence>
<evidence type="ECO:0000313" key="15">
    <source>
        <dbReference type="EMBL" id="CAD7086533.1"/>
    </source>
</evidence>
<dbReference type="PROSITE" id="PS50236">
    <property type="entry name" value="CHCR"/>
    <property type="match status" value="1"/>
</dbReference>
<dbReference type="GO" id="GO:0006623">
    <property type="term" value="P:protein targeting to vacuole"/>
    <property type="evidence" value="ECO:0007669"/>
    <property type="project" value="InterPro"/>
</dbReference>
<keyword evidence="6" id="KW-0862">Zinc</keyword>
<dbReference type="GO" id="GO:0005765">
    <property type="term" value="C:lysosomal membrane"/>
    <property type="evidence" value="ECO:0007669"/>
    <property type="project" value="UniProtKB-SubCell"/>
</dbReference>
<evidence type="ECO:0000256" key="10">
    <source>
        <dbReference type="PIRNR" id="PIRNR028921"/>
    </source>
</evidence>
<evidence type="ECO:0000256" key="2">
    <source>
        <dbReference type="ARBA" id="ARBA00004603"/>
    </source>
</evidence>
<dbReference type="FunFam" id="2.130.10.10:FF:001204">
    <property type="entry name" value="Vacuolar protein sorting-associated protein 41 homolog"/>
    <property type="match status" value="1"/>
</dbReference>
<dbReference type="OMA" id="PQLVWQD"/>
<sequence>MDTTENNSDTETESTEEEVEPKLKYVRITNDLQNILNKDAVTCVAVHPRFLFFGTFFGNVYLLDHQGNFVDSFLNRQQSFSHSVSVNQISIDSKGEYVATCSDDGRVIINELYNEESHQKLEIGKFVRSVALDPDYHKSGSGRRLIVGDDRLTLFERNFVKGLRSTVLSESEGLVSAVAWSGQFVAWASSLGVRVYDLNEKCSLGLIKWDEQNGIKLESFRCNLRWANSTTLLIGWVDTIRICIIRKRNAIEVSTRDLPGYIVDPISTFQTDFFVCGVAPLDANQLVVLGHPKERDAESKKALRPILCVLQYKTSDYSEICTDSLSLRGYQEYKVNDYHLDCLIEENRYFIVSPKDVVVASLYENDDRVQWLIDHRKFDQAIEVISAHGGKYSLVNVARLYIDHLIAQKQFDEAAKLCLRAFGSNKVLWEEEVYKFVKVQQLRSVSAYLPRTNDCKLKPQVYEMVLYEYLKLDSKGFLNLVKEWHPSLYNTSAVINAIHDNFSKRDADELLESLAILYSHEKKYDNALTMYLKLQNKDVFDLIKKHNLYNVIHQMIIPLIQLDEDRAIQMLLEKNKIPPEIVVQQLEQRQDYMYLYLDALDKVDNTGKFHYKLVNLYAKYDRDKLLSFLKRSDRYPIQEAFDTCKRELFYPEMVYLLGRMGCIRDALNIIMHNIKDINMAIEFCQEHDDADLWDALINESLEKPEIMTKLLDGIVGYVNPEILVNKIKLGQQIPGLKKSLIKMLCDYGLRVSIQDGFNEILVTDYFNLQEKLVHCHRRGLYVASDNVCGLCRRDIIVKDPLKTDIIVFNCRHCFHENCLPDRYNVNFCTVCNSKQ</sequence>
<dbReference type="Proteomes" id="UP000594454">
    <property type="component" value="Chromosome 3"/>
</dbReference>
<keyword evidence="10" id="KW-0333">Golgi apparatus</keyword>
<dbReference type="InterPro" id="IPR001841">
    <property type="entry name" value="Znf_RING"/>
</dbReference>